<feature type="compositionally biased region" description="Low complexity" evidence="1">
    <location>
        <begin position="44"/>
        <end position="56"/>
    </location>
</feature>
<name>A0AAD4SI61_9MAGN</name>
<dbReference type="GO" id="GO:0016592">
    <property type="term" value="C:mediator complex"/>
    <property type="evidence" value="ECO:0007669"/>
    <property type="project" value="TreeGrafter"/>
</dbReference>
<evidence type="ECO:0000256" key="1">
    <source>
        <dbReference type="SAM" id="MobiDB-lite"/>
    </source>
</evidence>
<feature type="region of interest" description="Disordered" evidence="1">
    <location>
        <begin position="1"/>
        <end position="57"/>
    </location>
</feature>
<evidence type="ECO:0000313" key="2">
    <source>
        <dbReference type="EMBL" id="KAI3909297.1"/>
    </source>
</evidence>
<accession>A0AAD4SI61</accession>
<proteinExistence type="predicted"/>
<protein>
    <submittedName>
        <fullName evidence="2">Uncharacterized protein</fullName>
    </submittedName>
</protein>
<dbReference type="GO" id="GO:0005667">
    <property type="term" value="C:transcription regulator complex"/>
    <property type="evidence" value="ECO:0007669"/>
    <property type="project" value="TreeGrafter"/>
</dbReference>
<keyword evidence="3" id="KW-1185">Reference proteome</keyword>
<dbReference type="PANTHER" id="PTHR12433:SF11">
    <property type="entry name" value="MEDIATOR OF RNA POLYMERASE II TRANSCRIPTION SUBUNIT 25"/>
    <property type="match status" value="1"/>
</dbReference>
<gene>
    <name evidence="2" type="ORF">MKW98_025939</name>
</gene>
<sequence>MMIRQSIPVGSMSPATVKMEPNTIPSSNFPHPPSVSHGPYQGITSLQSSPPSSTSQDMITNNDNVQEFKPVVGGLSQPLRPIGPVAESASILNNISQIRQAMDSANPNTANFMGLQPMGTTLMAMHMPNVISSGMASTALPPPQNRQGQPVFITKLEVRFLRRKPTKHNPLYHISIMPNGYVVEMKMKSILTLGVGCRCPSVLYTDVKWEVVLAA</sequence>
<evidence type="ECO:0000313" key="3">
    <source>
        <dbReference type="Proteomes" id="UP001202328"/>
    </source>
</evidence>
<comment type="caution">
    <text evidence="2">The sequence shown here is derived from an EMBL/GenBank/DDBJ whole genome shotgun (WGS) entry which is preliminary data.</text>
</comment>
<dbReference type="PANTHER" id="PTHR12433">
    <property type="entry name" value="MEDIATOR OF RNA POLYMERASE II TRANSCRIPTION SUBUNIT 25"/>
    <property type="match status" value="1"/>
</dbReference>
<dbReference type="AlphaFoldDB" id="A0AAD4SI61"/>
<reference evidence="2" key="1">
    <citation type="submission" date="2022-04" db="EMBL/GenBank/DDBJ databases">
        <title>A functionally conserved STORR gene fusion in Papaver species that diverged 16.8 million years ago.</title>
        <authorList>
            <person name="Catania T."/>
        </authorList>
    </citation>
    <scope>NUCLEOTIDE SEQUENCE</scope>
    <source>
        <strain evidence="2">S-188037</strain>
    </source>
</reference>
<dbReference type="EMBL" id="JAJJMB010010329">
    <property type="protein sequence ID" value="KAI3909297.1"/>
    <property type="molecule type" value="Genomic_DNA"/>
</dbReference>
<dbReference type="GO" id="GO:0045944">
    <property type="term" value="P:positive regulation of transcription by RNA polymerase II"/>
    <property type="evidence" value="ECO:0007669"/>
    <property type="project" value="TreeGrafter"/>
</dbReference>
<dbReference type="Proteomes" id="UP001202328">
    <property type="component" value="Unassembled WGS sequence"/>
</dbReference>
<organism evidence="2 3">
    <name type="scientific">Papaver atlanticum</name>
    <dbReference type="NCBI Taxonomy" id="357466"/>
    <lineage>
        <taxon>Eukaryota</taxon>
        <taxon>Viridiplantae</taxon>
        <taxon>Streptophyta</taxon>
        <taxon>Embryophyta</taxon>
        <taxon>Tracheophyta</taxon>
        <taxon>Spermatophyta</taxon>
        <taxon>Magnoliopsida</taxon>
        <taxon>Ranunculales</taxon>
        <taxon>Papaveraceae</taxon>
        <taxon>Papaveroideae</taxon>
        <taxon>Papaver</taxon>
    </lineage>
</organism>